<dbReference type="InterPro" id="IPR014115">
    <property type="entry name" value="TrbI_Ftype"/>
</dbReference>
<dbReference type="RefSeq" id="WP_044012675.1">
    <property type="nucleotide sequence ID" value="NZ_CCVW01000005.1"/>
</dbReference>
<evidence type="ECO:0000313" key="2">
    <source>
        <dbReference type="Proteomes" id="UP000044071"/>
    </source>
</evidence>
<dbReference type="AlphaFoldDB" id="A0A078KYD5"/>
<dbReference type="Pfam" id="PF09677">
    <property type="entry name" value="TrbI_Ftype"/>
    <property type="match status" value="1"/>
</dbReference>
<accession>A0A078KYD5</accession>
<organism evidence="1 2">
    <name type="scientific">Legionella massiliensis</name>
    <dbReference type="NCBI Taxonomy" id="1034943"/>
    <lineage>
        <taxon>Bacteria</taxon>
        <taxon>Pseudomonadati</taxon>
        <taxon>Pseudomonadota</taxon>
        <taxon>Gammaproteobacteria</taxon>
        <taxon>Legionellales</taxon>
        <taxon>Legionellaceae</taxon>
        <taxon>Legionella</taxon>
    </lineage>
</organism>
<keyword evidence="2" id="KW-1185">Reference proteome</keyword>
<gene>
    <name evidence="1" type="ORF">BN59_03723</name>
</gene>
<name>A0A078KYD5_9GAMM</name>
<proteinExistence type="predicted"/>
<reference evidence="1 2" key="1">
    <citation type="submission" date="2014-06" db="EMBL/GenBank/DDBJ databases">
        <authorList>
            <person name="Urmite Genomes Urmite Genomes"/>
        </authorList>
    </citation>
    <scope>NUCLEOTIDE SEQUENCE [LARGE SCALE GENOMIC DNA]</scope>
</reference>
<dbReference type="Proteomes" id="UP000044071">
    <property type="component" value="Unassembled WGS sequence"/>
</dbReference>
<dbReference type="eggNOG" id="ENOG5032ZU7">
    <property type="taxonomic scope" value="Bacteria"/>
</dbReference>
<dbReference type="STRING" id="1034943.BN59_03723"/>
<sequence>MRLSPVYSALSITSLLMAGLWYSMKTTTAIAFFDKEAVQGQFIRQLAEIKATEPQVEQSTKRFNTVLNNVLRDAAKQGNLVILRKTDVLAGGVDITDEVRTQLSVAMRKPS</sequence>
<dbReference type="OrthoDB" id="5652058at2"/>
<protein>
    <submittedName>
        <fullName evidence="1">Type-F conjugative transfer system protein TrbI</fullName>
    </submittedName>
</protein>
<dbReference type="EMBL" id="CCSB01000005">
    <property type="protein sequence ID" value="CDZ79405.1"/>
    <property type="molecule type" value="Genomic_DNA"/>
</dbReference>
<evidence type="ECO:0000313" key="1">
    <source>
        <dbReference type="EMBL" id="CDZ79405.1"/>
    </source>
</evidence>